<dbReference type="InterPro" id="IPR013094">
    <property type="entry name" value="AB_hydrolase_3"/>
</dbReference>
<organism evidence="3 4">
    <name type="scientific">Sphingobium tyrosinilyticum</name>
    <dbReference type="NCBI Taxonomy" id="2715436"/>
    <lineage>
        <taxon>Bacteria</taxon>
        <taxon>Pseudomonadati</taxon>
        <taxon>Pseudomonadota</taxon>
        <taxon>Alphaproteobacteria</taxon>
        <taxon>Sphingomonadales</taxon>
        <taxon>Sphingomonadaceae</taxon>
        <taxon>Sphingobium</taxon>
    </lineage>
</organism>
<evidence type="ECO:0000256" key="1">
    <source>
        <dbReference type="ARBA" id="ARBA00022801"/>
    </source>
</evidence>
<dbReference type="InterPro" id="IPR029058">
    <property type="entry name" value="AB_hydrolase_fold"/>
</dbReference>
<evidence type="ECO:0000313" key="4">
    <source>
        <dbReference type="Proteomes" id="UP001595957"/>
    </source>
</evidence>
<reference evidence="4" key="1">
    <citation type="journal article" date="2019" name="Int. J. Syst. Evol. Microbiol.">
        <title>The Global Catalogue of Microorganisms (GCM) 10K type strain sequencing project: providing services to taxonomists for standard genome sequencing and annotation.</title>
        <authorList>
            <consortium name="The Broad Institute Genomics Platform"/>
            <consortium name="The Broad Institute Genome Sequencing Center for Infectious Disease"/>
            <person name="Wu L."/>
            <person name="Ma J."/>
        </authorList>
    </citation>
    <scope>NUCLEOTIDE SEQUENCE [LARGE SCALE GENOMIC DNA]</scope>
    <source>
        <strain evidence="4">NBRC 103632</strain>
    </source>
</reference>
<dbReference type="InterPro" id="IPR050300">
    <property type="entry name" value="GDXG_lipolytic_enzyme"/>
</dbReference>
<dbReference type="PANTHER" id="PTHR48081">
    <property type="entry name" value="AB HYDROLASE SUPERFAMILY PROTEIN C4A8.06C"/>
    <property type="match status" value="1"/>
</dbReference>
<keyword evidence="1 3" id="KW-0378">Hydrolase</keyword>
<sequence length="229" mass="24308">MIERANPAPGFTVPARDIQVPAHLSAEAQSSLMVPPRRINYPPLEDKAAWKAYVAASDQMVLQMLGGDAVPGVETSDQQIDGVPVFVSRPIEQGWRERPILLDIHGGALIGCGGPVARMLAGRSALRFGARIWSPDYRMAPDHPYPAGLDDCIAVYRALLRDHSPQDIVIGGASAGGNLAAALILRARDEGLPLPAGALLMTPEADLTESGDSFNTLDGIDMLGRLNAS</sequence>
<protein>
    <submittedName>
        <fullName evidence="3">Alpha/beta hydrolase fold domain-containing protein</fullName>
    </submittedName>
</protein>
<feature type="domain" description="Alpha/beta hydrolase fold-3" evidence="2">
    <location>
        <begin position="102"/>
        <end position="213"/>
    </location>
</feature>
<dbReference type="PANTHER" id="PTHR48081:SF8">
    <property type="entry name" value="ALPHA_BETA HYDROLASE FOLD-3 DOMAIN-CONTAINING PROTEIN-RELATED"/>
    <property type="match status" value="1"/>
</dbReference>
<dbReference type="GO" id="GO:0016787">
    <property type="term" value="F:hydrolase activity"/>
    <property type="evidence" value="ECO:0007669"/>
    <property type="project" value="UniProtKB-KW"/>
</dbReference>
<dbReference type="SUPFAM" id="SSF53474">
    <property type="entry name" value="alpha/beta-Hydrolases"/>
    <property type="match status" value="1"/>
</dbReference>
<dbReference type="Gene3D" id="3.40.50.1820">
    <property type="entry name" value="alpha/beta hydrolase"/>
    <property type="match status" value="1"/>
</dbReference>
<comment type="caution">
    <text evidence="3">The sequence shown here is derived from an EMBL/GenBank/DDBJ whole genome shotgun (WGS) entry which is preliminary data.</text>
</comment>
<evidence type="ECO:0000313" key="3">
    <source>
        <dbReference type="EMBL" id="MFC4595837.1"/>
    </source>
</evidence>
<name>A0ABV9F4N7_9SPHN</name>
<dbReference type="EMBL" id="JBHSFZ010000058">
    <property type="protein sequence ID" value="MFC4595837.1"/>
    <property type="molecule type" value="Genomic_DNA"/>
</dbReference>
<accession>A0ABV9F4N7</accession>
<gene>
    <name evidence="3" type="ORF">ACFO3E_16875</name>
</gene>
<keyword evidence="4" id="KW-1185">Reference proteome</keyword>
<dbReference type="Pfam" id="PF07859">
    <property type="entry name" value="Abhydrolase_3"/>
    <property type="match status" value="1"/>
</dbReference>
<proteinExistence type="predicted"/>
<dbReference type="Proteomes" id="UP001595957">
    <property type="component" value="Unassembled WGS sequence"/>
</dbReference>
<dbReference type="RefSeq" id="WP_380806530.1">
    <property type="nucleotide sequence ID" value="NZ_JBHSFZ010000058.1"/>
</dbReference>
<evidence type="ECO:0000259" key="2">
    <source>
        <dbReference type="Pfam" id="PF07859"/>
    </source>
</evidence>